<dbReference type="EMBL" id="JYDQ01000315">
    <property type="protein sequence ID" value="KRY08693.1"/>
    <property type="molecule type" value="Genomic_DNA"/>
</dbReference>
<protein>
    <submittedName>
        <fullName evidence="1">Uncharacterized protein</fullName>
    </submittedName>
</protein>
<dbReference type="Proteomes" id="UP000054783">
    <property type="component" value="Unassembled WGS sequence"/>
</dbReference>
<sequence>MNDLTVFQINETKRENLPFTIFTPLNNESFLSFFHITAIYPLNHRLHILAQKPLLAHLTVFSEIAQILVSFILKLRADAKVHHKRWSDAAFCYLSRGNVTSEDQYSIVTNLID</sequence>
<name>A0A0V0Z7Z0_9BILA</name>
<comment type="caution">
    <text evidence="1">The sequence shown here is derived from an EMBL/GenBank/DDBJ whole genome shotgun (WGS) entry which is preliminary data.</text>
</comment>
<evidence type="ECO:0000313" key="2">
    <source>
        <dbReference type="Proteomes" id="UP000054783"/>
    </source>
</evidence>
<evidence type="ECO:0000313" key="1">
    <source>
        <dbReference type="EMBL" id="KRY08693.1"/>
    </source>
</evidence>
<dbReference type="AlphaFoldDB" id="A0A0V0Z7Z0"/>
<keyword evidence="2" id="KW-1185">Reference proteome</keyword>
<reference evidence="1 2" key="1">
    <citation type="submission" date="2015-01" db="EMBL/GenBank/DDBJ databases">
        <title>Evolution of Trichinella species and genotypes.</title>
        <authorList>
            <person name="Korhonen P.K."/>
            <person name="Edoardo P."/>
            <person name="Giuseppe L.R."/>
            <person name="Gasser R.B."/>
        </authorList>
    </citation>
    <scope>NUCLEOTIDE SEQUENCE [LARGE SCALE GENOMIC DNA]</scope>
    <source>
        <strain evidence="1">ISS2496</strain>
    </source>
</reference>
<accession>A0A0V0Z7Z0</accession>
<gene>
    <name evidence="1" type="ORF">T12_13578</name>
</gene>
<organism evidence="1 2">
    <name type="scientific">Trichinella patagoniensis</name>
    <dbReference type="NCBI Taxonomy" id="990121"/>
    <lineage>
        <taxon>Eukaryota</taxon>
        <taxon>Metazoa</taxon>
        <taxon>Ecdysozoa</taxon>
        <taxon>Nematoda</taxon>
        <taxon>Enoplea</taxon>
        <taxon>Dorylaimia</taxon>
        <taxon>Trichinellida</taxon>
        <taxon>Trichinellidae</taxon>
        <taxon>Trichinella</taxon>
    </lineage>
</organism>
<proteinExistence type="predicted"/>